<evidence type="ECO:0000313" key="2">
    <source>
        <dbReference type="Proteomes" id="UP001141806"/>
    </source>
</evidence>
<protein>
    <submittedName>
        <fullName evidence="1">Uncharacterized protein</fullName>
    </submittedName>
</protein>
<organism evidence="1 2">
    <name type="scientific">Protea cynaroides</name>
    <dbReference type="NCBI Taxonomy" id="273540"/>
    <lineage>
        <taxon>Eukaryota</taxon>
        <taxon>Viridiplantae</taxon>
        <taxon>Streptophyta</taxon>
        <taxon>Embryophyta</taxon>
        <taxon>Tracheophyta</taxon>
        <taxon>Spermatophyta</taxon>
        <taxon>Magnoliopsida</taxon>
        <taxon>Proteales</taxon>
        <taxon>Proteaceae</taxon>
        <taxon>Protea</taxon>
    </lineage>
</organism>
<evidence type="ECO:0000313" key="1">
    <source>
        <dbReference type="EMBL" id="KAJ4976263.1"/>
    </source>
</evidence>
<accession>A0A9Q0KSY7</accession>
<name>A0A9Q0KSY7_9MAGN</name>
<dbReference type="Proteomes" id="UP001141806">
    <property type="component" value="Unassembled WGS sequence"/>
</dbReference>
<dbReference type="EMBL" id="JAMYWD010000003">
    <property type="protein sequence ID" value="KAJ4976263.1"/>
    <property type="molecule type" value="Genomic_DNA"/>
</dbReference>
<keyword evidence="2" id="KW-1185">Reference proteome</keyword>
<comment type="caution">
    <text evidence="1">The sequence shown here is derived from an EMBL/GenBank/DDBJ whole genome shotgun (WGS) entry which is preliminary data.</text>
</comment>
<sequence>MKHSKETRGFSRDSFVCKFQSPLSSFVSFGIRLDDLTAFNDGLCNEADCVDGDLDLLAEPSLVSRLIPPLLPEMRRLLLATNRNTCLSFPSLSLSRVLISHYLLELSFEYKES</sequence>
<gene>
    <name evidence="1" type="ORF">NE237_001369</name>
</gene>
<proteinExistence type="predicted"/>
<dbReference type="AlphaFoldDB" id="A0A9Q0KSY7"/>
<reference evidence="1" key="1">
    <citation type="journal article" date="2023" name="Plant J.">
        <title>The genome of the king protea, Protea cynaroides.</title>
        <authorList>
            <person name="Chang J."/>
            <person name="Duong T.A."/>
            <person name="Schoeman C."/>
            <person name="Ma X."/>
            <person name="Roodt D."/>
            <person name="Barker N."/>
            <person name="Li Z."/>
            <person name="Van de Peer Y."/>
            <person name="Mizrachi E."/>
        </authorList>
    </citation>
    <scope>NUCLEOTIDE SEQUENCE</scope>
    <source>
        <tissue evidence="1">Young leaves</tissue>
    </source>
</reference>